<feature type="coiled-coil region" evidence="3">
    <location>
        <begin position="391"/>
        <end position="425"/>
    </location>
</feature>
<feature type="compositionally biased region" description="Basic and acidic residues" evidence="4">
    <location>
        <begin position="568"/>
        <end position="578"/>
    </location>
</feature>
<organism evidence="6 7">
    <name type="scientific">Clavelina lepadiformis</name>
    <name type="common">Light-bulb sea squirt</name>
    <name type="synonym">Ascidia lepadiformis</name>
    <dbReference type="NCBI Taxonomy" id="159417"/>
    <lineage>
        <taxon>Eukaryota</taxon>
        <taxon>Metazoa</taxon>
        <taxon>Chordata</taxon>
        <taxon>Tunicata</taxon>
        <taxon>Ascidiacea</taxon>
        <taxon>Aplousobranchia</taxon>
        <taxon>Clavelinidae</taxon>
        <taxon>Clavelina</taxon>
    </lineage>
</organism>
<feature type="coiled-coil region" evidence="3">
    <location>
        <begin position="150"/>
        <end position="243"/>
    </location>
</feature>
<keyword evidence="2 3" id="KW-0175">Coiled coil</keyword>
<feature type="domain" description="CARD" evidence="5">
    <location>
        <begin position="20"/>
        <end position="89"/>
    </location>
</feature>
<dbReference type="Proteomes" id="UP001642483">
    <property type="component" value="Unassembled WGS sequence"/>
</dbReference>
<keyword evidence="7" id="KW-1185">Reference proteome</keyword>
<dbReference type="InterPro" id="IPR001315">
    <property type="entry name" value="CARD"/>
</dbReference>
<sequence>MTSHKSDSDDEDFDSWQGQLQGSRLLIVNRVNYEKIKAALLTVGVIDNDDNEEISNRFELSNAGMRLNRMVDILMRKGKDNYDKFMEVIGYYYADIYKQIKGCDPAPPKLPDLIRIDVDNHNNSSGDIVELLLEALDRMKQENFDTKQRLRRSNNVYDDISREAERLQKRVHELTQRVTRYENVDNEMDTLRKEVDRLKSENLSVCMRLIESNEESSKLRKINMSLENENDKTRADLQKMESCVKLERTQSVRLRRQLQTGPSDRDMIDMKREIDELRFKLTQANQQQASPTPIDVDLRIQILQRDKEEALEMYGETLHGLNKLREDCANAEKQRDEYLAEKEQLELECSMLRNDCNIYRNRRDSVWQQLQEVEKEREMIIKERNDAQLFARDCMQEKARYRAQIRELEEKYDKISRDLLDREKELAQHRAAMRSLPNLSDMTWKHPSGSSSNQTSIKSEYSDSTPECNAHEESKVCKGRYRLYNTKNYDKYASKSNTSLNMSIADCDGHKNVFPEIPLANDYGPQDSISITPWANGQRRTGIRIKHGKLKNSEDMSEVSAISTSNDDLTKTDKLKTL</sequence>
<accession>A0ABP0FYQ0</accession>
<dbReference type="InterPro" id="IPR011029">
    <property type="entry name" value="DEATH-like_dom_sf"/>
</dbReference>
<feature type="region of interest" description="Disordered" evidence="4">
    <location>
        <begin position="551"/>
        <end position="578"/>
    </location>
</feature>
<feature type="compositionally biased region" description="Polar residues" evidence="4">
    <location>
        <begin position="448"/>
        <end position="467"/>
    </location>
</feature>
<dbReference type="Gene3D" id="1.10.533.10">
    <property type="entry name" value="Death Domain, Fas"/>
    <property type="match status" value="1"/>
</dbReference>
<evidence type="ECO:0000259" key="5">
    <source>
        <dbReference type="PROSITE" id="PS50209"/>
    </source>
</evidence>
<dbReference type="PANTHER" id="PTHR14559">
    <property type="entry name" value="CASPASE RECRUITMENT DOMAIN FAMILY"/>
    <property type="match status" value="1"/>
</dbReference>
<comment type="caution">
    <text evidence="6">The sequence shown here is derived from an EMBL/GenBank/DDBJ whole genome shotgun (WGS) entry which is preliminary data.</text>
</comment>
<reference evidence="6 7" key="1">
    <citation type="submission" date="2024-02" db="EMBL/GenBank/DDBJ databases">
        <authorList>
            <person name="Daric V."/>
            <person name="Darras S."/>
        </authorList>
    </citation>
    <scope>NUCLEOTIDE SEQUENCE [LARGE SCALE GENOMIC DNA]</scope>
</reference>
<evidence type="ECO:0000256" key="4">
    <source>
        <dbReference type="SAM" id="MobiDB-lite"/>
    </source>
</evidence>
<evidence type="ECO:0000256" key="3">
    <source>
        <dbReference type="SAM" id="Coils"/>
    </source>
</evidence>
<gene>
    <name evidence="6" type="ORF">CVLEPA_LOCUS15851</name>
</gene>
<feature type="region of interest" description="Disordered" evidence="4">
    <location>
        <begin position="438"/>
        <end position="472"/>
    </location>
</feature>
<evidence type="ECO:0000256" key="1">
    <source>
        <dbReference type="ARBA" id="ARBA00022553"/>
    </source>
</evidence>
<evidence type="ECO:0000256" key="2">
    <source>
        <dbReference type="ARBA" id="ARBA00023054"/>
    </source>
</evidence>
<dbReference type="EMBL" id="CAWYQH010000098">
    <property type="protein sequence ID" value="CAK8684729.1"/>
    <property type="molecule type" value="Genomic_DNA"/>
</dbReference>
<dbReference type="PROSITE" id="PS50209">
    <property type="entry name" value="CARD"/>
    <property type="match status" value="1"/>
</dbReference>
<protein>
    <recommendedName>
        <fullName evidence="5">CARD domain-containing protein</fullName>
    </recommendedName>
</protein>
<dbReference type="SUPFAM" id="SSF47986">
    <property type="entry name" value="DEATH domain"/>
    <property type="match status" value="1"/>
</dbReference>
<name>A0ABP0FYQ0_CLALP</name>
<evidence type="ECO:0000313" key="7">
    <source>
        <dbReference type="Proteomes" id="UP001642483"/>
    </source>
</evidence>
<evidence type="ECO:0000313" key="6">
    <source>
        <dbReference type="EMBL" id="CAK8684729.1"/>
    </source>
</evidence>
<proteinExistence type="predicted"/>
<dbReference type="PANTHER" id="PTHR14559:SF11">
    <property type="entry name" value="SECRETED PROTEIN"/>
    <property type="match status" value="1"/>
</dbReference>
<feature type="coiled-coil region" evidence="3">
    <location>
        <begin position="321"/>
        <end position="362"/>
    </location>
</feature>
<keyword evidence="1" id="KW-0597">Phosphoprotein</keyword>